<evidence type="ECO:0000313" key="2">
    <source>
        <dbReference type="EMBL" id="PIS14183.1"/>
    </source>
</evidence>
<proteinExistence type="predicted"/>
<feature type="region of interest" description="Disordered" evidence="1">
    <location>
        <begin position="1"/>
        <end position="39"/>
    </location>
</feature>
<name>A0A2H0WNG6_9BACT</name>
<dbReference type="AlphaFoldDB" id="A0A2H0WNG6"/>
<comment type="caution">
    <text evidence="2">The sequence shown here is derived from an EMBL/GenBank/DDBJ whole genome shotgun (WGS) entry which is preliminary data.</text>
</comment>
<organism evidence="2 3">
    <name type="scientific">Candidatus Shapirobacteria bacterium CG09_land_8_20_14_0_10_47_13</name>
    <dbReference type="NCBI Taxonomy" id="1974481"/>
    <lineage>
        <taxon>Bacteria</taxon>
        <taxon>Candidatus Shapironibacteriota</taxon>
    </lineage>
</organism>
<dbReference type="EMBL" id="PEZJ01000003">
    <property type="protein sequence ID" value="PIS14183.1"/>
    <property type="molecule type" value="Genomic_DNA"/>
</dbReference>
<evidence type="ECO:0000256" key="1">
    <source>
        <dbReference type="SAM" id="MobiDB-lite"/>
    </source>
</evidence>
<accession>A0A2H0WNG6</accession>
<evidence type="ECO:0000313" key="3">
    <source>
        <dbReference type="Proteomes" id="UP000230033"/>
    </source>
</evidence>
<reference evidence="3" key="1">
    <citation type="submission" date="2017-09" db="EMBL/GenBank/DDBJ databases">
        <title>Depth-based differentiation of microbial function through sediment-hosted aquifers and enrichment of novel symbionts in the deep terrestrial subsurface.</title>
        <authorList>
            <person name="Probst A.J."/>
            <person name="Ladd B."/>
            <person name="Jarett J.K."/>
            <person name="Geller-Mcgrath D.E."/>
            <person name="Sieber C.M.K."/>
            <person name="Emerson J.B."/>
            <person name="Anantharaman K."/>
            <person name="Thomas B.C."/>
            <person name="Malmstrom R."/>
            <person name="Stieglmeier M."/>
            <person name="Klingl A."/>
            <person name="Woyke T."/>
            <person name="Ryan C.M."/>
            <person name="Banfield J.F."/>
        </authorList>
    </citation>
    <scope>NUCLEOTIDE SEQUENCE [LARGE SCALE GENOMIC DNA]</scope>
</reference>
<protein>
    <submittedName>
        <fullName evidence="2">Uncharacterized protein</fullName>
    </submittedName>
</protein>
<sequence length="600" mass="66765">MAEGQPSGENRPPLSFAEKLASLTEPATEGQTPPINDRSLRRLVNLATQSRNQTPQGLADLLKKGDDWFADDKVPKEEWEQLAGVIEEESTRLRAGQGGPAGSESLLQQIASSTAETARRTAGEQVDVLPSSPEEQRKVVIGLVEQIEANDLPVAPVPGIYSLGNNQMIAARIGSLLGIEGMAPKVREEAMARLKFQHCAAIADAIPGNTDQAKQFLYSVFLQPESRRYALEGLDLNILFLREGIPGLKIAEAFKLLQLASTVGIRVNGETLCLTDERLSLSKREEVLKVIVNRLGEGKNAQKSLQLARRIALATLETSVWNRSLAGNDPLAEAFYFRKYRTKRAEAARDRGPDITIPRIEGFGTSFLRNVQTAEEIPPFVLGPWQEKPKNTFLFLPEAESHLAYLAHTEGPKERIRGLIKRNRGEKPGFNERMPGEDQLELIDPGQMLFSMIRPGEYVGWFGVMVPRILTFKELLLKSSWQPNDFNADAIESWVAPANAADPEQVYRMRAEFILGALWSIYSRQKEAMNYGWDSYSLGAVEGNLLRASRTEMGEEVSFLTNSQLKWIKQTLTRDYRLNVDIAAIKVGIMIGLTKRVIGR</sequence>
<dbReference type="Proteomes" id="UP000230033">
    <property type="component" value="Unassembled WGS sequence"/>
</dbReference>
<gene>
    <name evidence="2" type="ORF">COT65_00080</name>
</gene>